<evidence type="ECO:0000256" key="1">
    <source>
        <dbReference type="SAM" id="MobiDB-lite"/>
    </source>
</evidence>
<proteinExistence type="predicted"/>
<keyword evidence="2" id="KW-0812">Transmembrane</keyword>
<feature type="compositionally biased region" description="Basic and acidic residues" evidence="1">
    <location>
        <begin position="199"/>
        <end position="210"/>
    </location>
</feature>
<keyword evidence="2" id="KW-1133">Transmembrane helix</keyword>
<protein>
    <submittedName>
        <fullName evidence="3">Uncharacterized protein</fullName>
    </submittedName>
</protein>
<feature type="region of interest" description="Disordered" evidence="1">
    <location>
        <begin position="148"/>
        <end position="248"/>
    </location>
</feature>
<accession>A0ABT5E2C6</accession>
<sequence>MATHDEDGTPPALAPFARDTAEHLDRLVARARPAPDFAAMLARARELDPAAVPADAVARAGVLPPVVPLAPGHGRGDAGALAPFTTALKAELDGKLAERRLASIPPAPVPGRRRLGVVFGVVAALAAAVLLAVVGPDLVAERAGERGTAAALDGAGGRHGEARFGGTTEVHTDGAAERAADRNDMSQETVTNVPQDMPKTTRESAPEDMSRGTSPTVDVPDETRPRKALAKDGPRRRKSQEDAAPGLSLEDEAQQLWQKGELAAAERKFREILALPGAGARAELAYGDLFALTRQLRGGDGQAAAWREYLGRFPAGRFADDARAGLCRRSPADARAACWQDYLEHHPTGAHRKQADAALAGGETP</sequence>
<evidence type="ECO:0000256" key="2">
    <source>
        <dbReference type="SAM" id="Phobius"/>
    </source>
</evidence>
<dbReference type="Proteomes" id="UP001221686">
    <property type="component" value="Unassembled WGS sequence"/>
</dbReference>
<keyword evidence="2" id="KW-0472">Membrane</keyword>
<feature type="transmembrane region" description="Helical" evidence="2">
    <location>
        <begin position="115"/>
        <end position="134"/>
    </location>
</feature>
<dbReference type="EMBL" id="JAQNDL010000002">
    <property type="protein sequence ID" value="MDC0718907.1"/>
    <property type="molecule type" value="Genomic_DNA"/>
</dbReference>
<comment type="caution">
    <text evidence="3">The sequence shown here is derived from an EMBL/GenBank/DDBJ whole genome shotgun (WGS) entry which is preliminary data.</text>
</comment>
<evidence type="ECO:0000313" key="3">
    <source>
        <dbReference type="EMBL" id="MDC0718907.1"/>
    </source>
</evidence>
<gene>
    <name evidence="3" type="ORF">POL25_18530</name>
</gene>
<name>A0ABT5E2C6_9BACT</name>
<keyword evidence="4" id="KW-1185">Reference proteome</keyword>
<evidence type="ECO:0000313" key="4">
    <source>
        <dbReference type="Proteomes" id="UP001221686"/>
    </source>
</evidence>
<dbReference type="RefSeq" id="WP_272087418.1">
    <property type="nucleotide sequence ID" value="NZ_JAQNDL010000002.1"/>
</dbReference>
<feature type="compositionally biased region" description="Basic and acidic residues" evidence="1">
    <location>
        <begin position="221"/>
        <end position="233"/>
    </location>
</feature>
<reference evidence="3 4" key="1">
    <citation type="submission" date="2022-11" db="EMBL/GenBank/DDBJ databases">
        <title>Minimal conservation of predation-associated metabolite biosynthetic gene clusters underscores biosynthetic potential of Myxococcota including descriptions for ten novel species: Archangium lansinium sp. nov., Myxococcus landrumus sp. nov., Nannocystis bai.</title>
        <authorList>
            <person name="Ahearne A."/>
            <person name="Stevens C."/>
            <person name="Dowd S."/>
        </authorList>
    </citation>
    <scope>NUCLEOTIDE SEQUENCE [LARGE SCALE GENOMIC DNA]</scope>
    <source>
        <strain evidence="3 4">BB15-2</strain>
    </source>
</reference>
<feature type="compositionally biased region" description="Basic and acidic residues" evidence="1">
    <location>
        <begin position="170"/>
        <end position="185"/>
    </location>
</feature>
<organism evidence="3 4">
    <name type="scientific">Nannocystis bainbridge</name>
    <dbReference type="NCBI Taxonomy" id="2995303"/>
    <lineage>
        <taxon>Bacteria</taxon>
        <taxon>Pseudomonadati</taxon>
        <taxon>Myxococcota</taxon>
        <taxon>Polyangia</taxon>
        <taxon>Nannocystales</taxon>
        <taxon>Nannocystaceae</taxon>
        <taxon>Nannocystis</taxon>
    </lineage>
</organism>